<dbReference type="PROSITE" id="PS50005">
    <property type="entry name" value="TPR"/>
    <property type="match status" value="1"/>
</dbReference>
<dbReference type="InterPro" id="IPR018060">
    <property type="entry name" value="HTH_AraC"/>
</dbReference>
<dbReference type="Proteomes" id="UP000318538">
    <property type="component" value="Chromosome"/>
</dbReference>
<dbReference type="Pfam" id="PF13432">
    <property type="entry name" value="TPR_16"/>
    <property type="match status" value="1"/>
</dbReference>
<keyword evidence="1" id="KW-0802">TPR repeat</keyword>
<keyword evidence="3" id="KW-0472">Membrane</keyword>
<feature type="domain" description="HTH araC/xylS-type" evidence="4">
    <location>
        <begin position="409"/>
        <end position="457"/>
    </location>
</feature>
<dbReference type="InterPro" id="IPR011990">
    <property type="entry name" value="TPR-like_helical_dom_sf"/>
</dbReference>
<keyword evidence="3" id="KW-1133">Transmembrane helix</keyword>
<organism evidence="5 6">
    <name type="scientific">Rubripirellula lacrimiformis</name>
    <dbReference type="NCBI Taxonomy" id="1930273"/>
    <lineage>
        <taxon>Bacteria</taxon>
        <taxon>Pseudomonadati</taxon>
        <taxon>Planctomycetota</taxon>
        <taxon>Planctomycetia</taxon>
        <taxon>Pirellulales</taxon>
        <taxon>Pirellulaceae</taxon>
        <taxon>Rubripirellula</taxon>
    </lineage>
</organism>
<dbReference type="Gene3D" id="1.25.40.10">
    <property type="entry name" value="Tetratricopeptide repeat domain"/>
    <property type="match status" value="2"/>
</dbReference>
<dbReference type="RefSeq" id="WP_145168539.1">
    <property type="nucleotide sequence ID" value="NZ_CP036525.1"/>
</dbReference>
<feature type="repeat" description="TPR" evidence="1">
    <location>
        <begin position="183"/>
        <end position="216"/>
    </location>
</feature>
<name>A0A517N6H0_9BACT</name>
<evidence type="ECO:0000259" key="4">
    <source>
        <dbReference type="PROSITE" id="PS01124"/>
    </source>
</evidence>
<dbReference type="AlphaFoldDB" id="A0A517N6H0"/>
<dbReference type="KEGG" id="rlc:K227x_11110"/>
<keyword evidence="6" id="KW-1185">Reference proteome</keyword>
<dbReference type="InterPro" id="IPR019734">
    <property type="entry name" value="TPR_rpt"/>
</dbReference>
<protein>
    <submittedName>
        <fullName evidence="5">Tetratricopeptide repeat protein</fullName>
    </submittedName>
</protein>
<sequence length="890" mass="99743">MADPKPNDQAKAGSPKRSDTVTTALMAAAALVAVGGFAMLFSLWWRSGVTDSYEVLRVAAQEFVAGRPILAGELAQTVRFEGEPEPLKTDPDTGDPIELPPPEEEVPQIADPDVELTAEEIEAQAAADIHQEWIRLRDFLIGAGRVAQVEQVEDIRERRQLLIDAIKPLEAARNNGFPVGRQTEGYQILGMAQYRLGRFSDAADSLLAAVERDPTLRRQLRPIIAEVQLRSGGVAVAAALDTINEHLRDGSLTHRQRWAATLIQLRSLVELKRFGEANTRITELLAIPFVSDVTLQAEQVEFRNEVSLVAAIIEVMKATGRYGPFPATEFEDRSDAIKDLAQTDEELGRLQRESGPQTSAKARLWLARSLLVQGRQDESLSHLTAVRSQRPFGAMAILGGLEEIELLARLRRGDEVLQTTRYMMREIADPSGFDADAVTFKAFKRRLSSAIENLRRGGDYPNAIDTARSLPPVIDVADALSEEAIGYGEWAEATIRDGTDVSGELARSASILARSRFRASGDAYAQSAQLNFDTKKYLPAQWSAIDAYQKGRHFRRSIRLLEPYLRYEERQKLPRGLVAYGRALLAEGAEDKAIQAVETCIVEYPRDPLRYDARLLAAEAHAERQELDKARQYLMDNLQDGELTPQSPAWRDSLLRLGELVYEQAYQGHLAAEQATGEQAIQLMRENQPVLEEAIRYLEEAVERYEKPATLNAAYLAARCHVLAANWPRIEAESPEILEAAKRSLRTRADQELQIALDSFTNLRSELVMREEEVQLPPNEEAMLRNCYLAEASTMRQMDRLEDASTAYRTVELRYMNEPTALEAILGRVACAKDLGRTKEADLLIRQAYIVLGRIPPDYDDRFADTTRFDRKGWEQYLTWMNNRITEGGV</sequence>
<dbReference type="PROSITE" id="PS01124">
    <property type="entry name" value="HTH_ARAC_FAMILY_2"/>
    <property type="match status" value="1"/>
</dbReference>
<evidence type="ECO:0000313" key="5">
    <source>
        <dbReference type="EMBL" id="QDT02733.1"/>
    </source>
</evidence>
<gene>
    <name evidence="5" type="ORF">K227x_11110</name>
</gene>
<keyword evidence="3" id="KW-0812">Transmembrane</keyword>
<accession>A0A517N6H0</accession>
<feature type="region of interest" description="Disordered" evidence="2">
    <location>
        <begin position="82"/>
        <end position="104"/>
    </location>
</feature>
<evidence type="ECO:0000256" key="1">
    <source>
        <dbReference type="PROSITE-ProRule" id="PRU00339"/>
    </source>
</evidence>
<proteinExistence type="predicted"/>
<dbReference type="OrthoDB" id="251479at2"/>
<dbReference type="GO" id="GO:0003700">
    <property type="term" value="F:DNA-binding transcription factor activity"/>
    <property type="evidence" value="ECO:0007669"/>
    <property type="project" value="InterPro"/>
</dbReference>
<feature type="transmembrane region" description="Helical" evidence="3">
    <location>
        <begin position="21"/>
        <end position="45"/>
    </location>
</feature>
<evidence type="ECO:0000256" key="2">
    <source>
        <dbReference type="SAM" id="MobiDB-lite"/>
    </source>
</evidence>
<evidence type="ECO:0000313" key="6">
    <source>
        <dbReference type="Proteomes" id="UP000318538"/>
    </source>
</evidence>
<dbReference type="SUPFAM" id="SSF48452">
    <property type="entry name" value="TPR-like"/>
    <property type="match status" value="1"/>
</dbReference>
<feature type="compositionally biased region" description="Basic and acidic residues" evidence="2">
    <location>
        <begin position="82"/>
        <end position="91"/>
    </location>
</feature>
<dbReference type="GO" id="GO:0043565">
    <property type="term" value="F:sequence-specific DNA binding"/>
    <property type="evidence" value="ECO:0007669"/>
    <property type="project" value="InterPro"/>
</dbReference>
<reference evidence="5 6" key="1">
    <citation type="submission" date="2019-02" db="EMBL/GenBank/DDBJ databases">
        <title>Deep-cultivation of Planctomycetes and their phenomic and genomic characterization uncovers novel biology.</title>
        <authorList>
            <person name="Wiegand S."/>
            <person name="Jogler M."/>
            <person name="Boedeker C."/>
            <person name="Pinto D."/>
            <person name="Vollmers J."/>
            <person name="Rivas-Marin E."/>
            <person name="Kohn T."/>
            <person name="Peeters S.H."/>
            <person name="Heuer A."/>
            <person name="Rast P."/>
            <person name="Oberbeckmann S."/>
            <person name="Bunk B."/>
            <person name="Jeske O."/>
            <person name="Meyerdierks A."/>
            <person name="Storesund J.E."/>
            <person name="Kallscheuer N."/>
            <person name="Luecker S."/>
            <person name="Lage O.M."/>
            <person name="Pohl T."/>
            <person name="Merkel B.J."/>
            <person name="Hornburger P."/>
            <person name="Mueller R.-W."/>
            <person name="Bruemmer F."/>
            <person name="Labrenz M."/>
            <person name="Spormann A.M."/>
            <person name="Op den Camp H."/>
            <person name="Overmann J."/>
            <person name="Amann R."/>
            <person name="Jetten M.S.M."/>
            <person name="Mascher T."/>
            <person name="Medema M.H."/>
            <person name="Devos D.P."/>
            <person name="Kaster A.-K."/>
            <person name="Ovreas L."/>
            <person name="Rohde M."/>
            <person name="Galperin M.Y."/>
            <person name="Jogler C."/>
        </authorList>
    </citation>
    <scope>NUCLEOTIDE SEQUENCE [LARGE SCALE GENOMIC DNA]</scope>
    <source>
        <strain evidence="5 6">K22_7</strain>
    </source>
</reference>
<evidence type="ECO:0000256" key="3">
    <source>
        <dbReference type="SAM" id="Phobius"/>
    </source>
</evidence>
<dbReference type="EMBL" id="CP036525">
    <property type="protein sequence ID" value="QDT02733.1"/>
    <property type="molecule type" value="Genomic_DNA"/>
</dbReference>